<dbReference type="RefSeq" id="WP_354701954.1">
    <property type="nucleotide sequence ID" value="NZ_CP114014.1"/>
</dbReference>
<dbReference type="EMBL" id="CP114014">
    <property type="protein sequence ID" value="XAY05446.1"/>
    <property type="molecule type" value="Genomic_DNA"/>
</dbReference>
<dbReference type="PANTHER" id="PTHR36530">
    <property type="entry name" value="INHIBITOR OF CYSTEINE PEPTIDASE"/>
    <property type="match status" value="1"/>
</dbReference>
<evidence type="ECO:0000256" key="2">
    <source>
        <dbReference type="ARBA" id="ARBA00022704"/>
    </source>
</evidence>
<dbReference type="InterPro" id="IPR036331">
    <property type="entry name" value="Chagasin-like_sf"/>
</dbReference>
<feature type="signal peptide" evidence="3">
    <location>
        <begin position="1"/>
        <end position="22"/>
    </location>
</feature>
<dbReference type="InterPro" id="IPR052781">
    <property type="entry name" value="Cys_protease_inhibitor_I42"/>
</dbReference>
<dbReference type="Gene3D" id="2.60.40.2020">
    <property type="match status" value="1"/>
</dbReference>
<proteinExistence type="predicted"/>
<keyword evidence="2" id="KW-0789">Thiol protease inhibitor</keyword>
<sequence>MSHAIARRSVALAIFTVVGALAVVPPAAEARTVTVKTSGKSVSLKVGDKLVVNLAENPSTGFTWKSTSRPSFLKLASSKYIADAVPEGIVGSGGRRVFTYTATKAGSGSLKLRYARSTTSTSDSTFTLRLTVKK</sequence>
<dbReference type="AlphaFoldDB" id="A0AAU7AUR8"/>
<feature type="domain" description="Proteinase inhibitor I42 chagasin" evidence="4">
    <location>
        <begin position="44"/>
        <end position="129"/>
    </location>
</feature>
<feature type="chain" id="PRO_5043470325" description="Proteinase inhibitor I42 chagasin domain-containing protein" evidence="3">
    <location>
        <begin position="23"/>
        <end position="134"/>
    </location>
</feature>
<reference evidence="5" key="1">
    <citation type="submission" date="2022-12" db="EMBL/GenBank/DDBJ databases">
        <title>Paraconexibacter alkalitolerans sp. nov. and Baekduia alba sp. nov., isolated from soil and emended description of the genera Paraconexibacter (Chun et al., 2020) and Baekduia (An et al., 2020).</title>
        <authorList>
            <person name="Vieira S."/>
            <person name="Huber K.J."/>
            <person name="Geppert A."/>
            <person name="Wolf J."/>
            <person name="Neumann-Schaal M."/>
            <person name="Muesken M."/>
            <person name="Overmann J."/>
        </authorList>
    </citation>
    <scope>NUCLEOTIDE SEQUENCE</scope>
    <source>
        <strain evidence="5">AEG42_29</strain>
    </source>
</reference>
<accession>A0AAU7AUR8</accession>
<dbReference type="InterPro" id="IPR018990">
    <property type="entry name" value="Prot_inh_I42_chagasin"/>
</dbReference>
<dbReference type="SUPFAM" id="SSF141066">
    <property type="entry name" value="ICP-like"/>
    <property type="match status" value="1"/>
</dbReference>
<dbReference type="KEGG" id="parq:DSM112329_02296"/>
<keyword evidence="3" id="KW-0732">Signal</keyword>
<evidence type="ECO:0000256" key="1">
    <source>
        <dbReference type="ARBA" id="ARBA00022690"/>
    </source>
</evidence>
<name>A0AAU7AUR8_9ACTN</name>
<evidence type="ECO:0000259" key="4">
    <source>
        <dbReference type="Pfam" id="PF09394"/>
    </source>
</evidence>
<dbReference type="Pfam" id="PF09394">
    <property type="entry name" value="Inhibitor_I42"/>
    <property type="match status" value="1"/>
</dbReference>
<keyword evidence="1" id="KW-0646">Protease inhibitor</keyword>
<organism evidence="5">
    <name type="scientific">Paraconexibacter sp. AEG42_29</name>
    <dbReference type="NCBI Taxonomy" id="2997339"/>
    <lineage>
        <taxon>Bacteria</taxon>
        <taxon>Bacillati</taxon>
        <taxon>Actinomycetota</taxon>
        <taxon>Thermoleophilia</taxon>
        <taxon>Solirubrobacterales</taxon>
        <taxon>Paraconexibacteraceae</taxon>
        <taxon>Paraconexibacter</taxon>
    </lineage>
</organism>
<dbReference type="PANTHER" id="PTHR36530:SF1">
    <property type="entry name" value="AMOEBIASIN-1"/>
    <property type="match status" value="1"/>
</dbReference>
<gene>
    <name evidence="5" type="ORF">DSM112329_02296</name>
</gene>
<evidence type="ECO:0000256" key="3">
    <source>
        <dbReference type="SAM" id="SignalP"/>
    </source>
</evidence>
<protein>
    <recommendedName>
        <fullName evidence="4">Proteinase inhibitor I42 chagasin domain-containing protein</fullName>
    </recommendedName>
</protein>
<dbReference type="GO" id="GO:0004869">
    <property type="term" value="F:cysteine-type endopeptidase inhibitor activity"/>
    <property type="evidence" value="ECO:0007669"/>
    <property type="project" value="UniProtKB-KW"/>
</dbReference>
<evidence type="ECO:0000313" key="5">
    <source>
        <dbReference type="EMBL" id="XAY05446.1"/>
    </source>
</evidence>